<feature type="domain" description="Alcohol dehydrogenase-like C-terminal" evidence="6">
    <location>
        <begin position="180"/>
        <end position="284"/>
    </location>
</feature>
<dbReference type="RefSeq" id="WP_173098394.1">
    <property type="nucleotide sequence ID" value="NZ_CP053892.1"/>
</dbReference>
<dbReference type="InterPro" id="IPR036291">
    <property type="entry name" value="NAD(P)-bd_dom_sf"/>
</dbReference>
<evidence type="ECO:0000256" key="5">
    <source>
        <dbReference type="RuleBase" id="RU361277"/>
    </source>
</evidence>
<accession>A0A7D3VWP1</accession>
<dbReference type="GO" id="GO:0016491">
    <property type="term" value="F:oxidoreductase activity"/>
    <property type="evidence" value="ECO:0007669"/>
    <property type="project" value="UniProtKB-KW"/>
</dbReference>
<evidence type="ECO:0000256" key="1">
    <source>
        <dbReference type="ARBA" id="ARBA00001947"/>
    </source>
</evidence>
<dbReference type="PANTHER" id="PTHR43401:SF4">
    <property type="entry name" value="D-ARABINOSE 1-DEHYDROGENASE (NADP(+))"/>
    <property type="match status" value="1"/>
</dbReference>
<keyword evidence="9" id="KW-1185">Reference proteome</keyword>
<evidence type="ECO:0000256" key="3">
    <source>
        <dbReference type="ARBA" id="ARBA00022833"/>
    </source>
</evidence>
<dbReference type="GO" id="GO:0008270">
    <property type="term" value="F:zinc ion binding"/>
    <property type="evidence" value="ECO:0007669"/>
    <property type="project" value="InterPro"/>
</dbReference>
<organism evidence="8 9">
    <name type="scientific">Actinomadura verrucosospora</name>
    <dbReference type="NCBI Taxonomy" id="46165"/>
    <lineage>
        <taxon>Bacteria</taxon>
        <taxon>Bacillati</taxon>
        <taxon>Actinomycetota</taxon>
        <taxon>Actinomycetes</taxon>
        <taxon>Streptosporangiales</taxon>
        <taxon>Thermomonosporaceae</taxon>
        <taxon>Actinomadura</taxon>
    </lineage>
</organism>
<dbReference type="AlphaFoldDB" id="A0A7D3VWP1"/>
<dbReference type="InterPro" id="IPR013149">
    <property type="entry name" value="ADH-like_C"/>
</dbReference>
<comment type="similarity">
    <text evidence="5">Belongs to the zinc-containing alcohol dehydrogenase family.</text>
</comment>
<proteinExistence type="inferred from homology"/>
<comment type="cofactor">
    <cofactor evidence="1 5">
        <name>Zn(2+)</name>
        <dbReference type="ChEBI" id="CHEBI:29105"/>
    </cofactor>
</comment>
<feature type="domain" description="Alcohol dehydrogenase-like N-terminal" evidence="7">
    <location>
        <begin position="23"/>
        <end position="139"/>
    </location>
</feature>
<evidence type="ECO:0000256" key="2">
    <source>
        <dbReference type="ARBA" id="ARBA00022723"/>
    </source>
</evidence>
<protein>
    <submittedName>
        <fullName evidence="8">Zinc binding alcohol dehydrogenase</fullName>
    </submittedName>
</protein>
<keyword evidence="3 5" id="KW-0862">Zinc</keyword>
<evidence type="ECO:0000313" key="9">
    <source>
        <dbReference type="Proteomes" id="UP000501240"/>
    </source>
</evidence>
<dbReference type="InterPro" id="IPR050129">
    <property type="entry name" value="Zn_alcohol_dh"/>
</dbReference>
<dbReference type="EMBL" id="CP053892">
    <property type="protein sequence ID" value="QKG24619.1"/>
    <property type="molecule type" value="Genomic_DNA"/>
</dbReference>
<name>A0A7D3VWP1_ACTVE</name>
<dbReference type="Pfam" id="PF00107">
    <property type="entry name" value="ADH_zinc_N"/>
    <property type="match status" value="1"/>
</dbReference>
<dbReference type="SUPFAM" id="SSF50129">
    <property type="entry name" value="GroES-like"/>
    <property type="match status" value="1"/>
</dbReference>
<dbReference type="PANTHER" id="PTHR43401">
    <property type="entry name" value="L-THREONINE 3-DEHYDROGENASE"/>
    <property type="match status" value="1"/>
</dbReference>
<dbReference type="Proteomes" id="UP000501240">
    <property type="component" value="Chromosome"/>
</dbReference>
<dbReference type="CDD" id="cd05284">
    <property type="entry name" value="arabinose_DH_like"/>
    <property type="match status" value="1"/>
</dbReference>
<evidence type="ECO:0000259" key="6">
    <source>
        <dbReference type="Pfam" id="PF00107"/>
    </source>
</evidence>
<evidence type="ECO:0000313" key="8">
    <source>
        <dbReference type="EMBL" id="QKG24619.1"/>
    </source>
</evidence>
<dbReference type="InterPro" id="IPR011032">
    <property type="entry name" value="GroES-like_sf"/>
</dbReference>
<evidence type="ECO:0000259" key="7">
    <source>
        <dbReference type="Pfam" id="PF08240"/>
    </source>
</evidence>
<dbReference type="InterPro" id="IPR013154">
    <property type="entry name" value="ADH-like_N"/>
</dbReference>
<keyword evidence="2 5" id="KW-0479">Metal-binding</keyword>
<dbReference type="Gene3D" id="3.90.180.10">
    <property type="entry name" value="Medium-chain alcohol dehydrogenases, catalytic domain"/>
    <property type="match status" value="1"/>
</dbReference>
<gene>
    <name evidence="8" type="ORF">ACTIVE_6268</name>
</gene>
<dbReference type="Pfam" id="PF08240">
    <property type="entry name" value="ADH_N"/>
    <property type="match status" value="1"/>
</dbReference>
<dbReference type="SUPFAM" id="SSF51735">
    <property type="entry name" value="NAD(P)-binding Rossmann-fold domains"/>
    <property type="match status" value="1"/>
</dbReference>
<reference evidence="8 9" key="1">
    <citation type="submission" date="2020-05" db="EMBL/GenBank/DDBJ databases">
        <title>Actinomadura verrucosospora NRRL-B18236 (PFL_A860) Genome sequencing and assembly.</title>
        <authorList>
            <person name="Samborskyy M."/>
        </authorList>
    </citation>
    <scope>NUCLEOTIDE SEQUENCE [LARGE SCALE GENOMIC DNA]</scope>
    <source>
        <strain evidence="8 9">NRRL:B18236</strain>
    </source>
</reference>
<keyword evidence="4" id="KW-0560">Oxidoreductase</keyword>
<evidence type="ECO:0000256" key="4">
    <source>
        <dbReference type="ARBA" id="ARBA00023002"/>
    </source>
</evidence>
<dbReference type="PROSITE" id="PS00059">
    <property type="entry name" value="ADH_ZINC"/>
    <property type="match status" value="1"/>
</dbReference>
<dbReference type="Gene3D" id="3.40.50.720">
    <property type="entry name" value="NAD(P)-binding Rossmann-like Domain"/>
    <property type="match status" value="1"/>
</dbReference>
<sequence>MQAAQLLEPGRFEIRDVATPVAGEGQVLLKVVGAGMCGSDVHLVRHPPKALPLPLTLGHETTGRVVELGPGVTGLNTGDAVLVAGIWSCGTCPACAEGRDNACSFWATRTAVPPGPGLGHPGGMAEYMVAPARSLVPLGDLDPVTAAPLADAGIVPSHAISLARRQLRPDATAVVIGVGGLGHLAVQILRATTACRIVAVDVDDDRLAAALDHGADVTLRSEQAAEALLDLTGGLGANAVFDFVGTDDTLEIARSTVATYGAIVIVGLGGGTLHIHAAPAPIKRQSGLPWGVSVQRPYGATRRDIAEVIALATAGRITAHVQAFPLYAAPEVLQRLEQGHVHGRAVLLPNGPTA</sequence>
<dbReference type="InterPro" id="IPR002328">
    <property type="entry name" value="ADH_Zn_CS"/>
</dbReference>